<dbReference type="InterPro" id="IPR029069">
    <property type="entry name" value="HotDog_dom_sf"/>
</dbReference>
<reference evidence="5" key="1">
    <citation type="journal article" date="2019" name="Int. J. Syst. Evol. Microbiol.">
        <title>The Global Catalogue of Microorganisms (GCM) 10K type strain sequencing project: providing services to taxonomists for standard genome sequencing and annotation.</title>
        <authorList>
            <consortium name="The Broad Institute Genomics Platform"/>
            <consortium name="The Broad Institute Genome Sequencing Center for Infectious Disease"/>
            <person name="Wu L."/>
            <person name="Ma J."/>
        </authorList>
    </citation>
    <scope>NUCLEOTIDE SEQUENCE [LARGE SCALE GENOMIC DNA]</scope>
    <source>
        <strain evidence="5">JCM 17459</strain>
    </source>
</reference>
<dbReference type="PANTHER" id="PTHR43240">
    <property type="entry name" value="1,4-DIHYDROXY-2-NAPHTHOYL-COA THIOESTERASE 1"/>
    <property type="match status" value="1"/>
</dbReference>
<keyword evidence="5" id="KW-1185">Reference proteome</keyword>
<keyword evidence="2" id="KW-0378">Hydrolase</keyword>
<dbReference type="EMBL" id="BAABBA010000008">
    <property type="protein sequence ID" value="GAA4287586.1"/>
    <property type="molecule type" value="Genomic_DNA"/>
</dbReference>
<dbReference type="Proteomes" id="UP001499841">
    <property type="component" value="Unassembled WGS sequence"/>
</dbReference>
<gene>
    <name evidence="4" type="ORF">GCM10022262_19450</name>
</gene>
<evidence type="ECO:0000259" key="3">
    <source>
        <dbReference type="Pfam" id="PF03061"/>
    </source>
</evidence>
<dbReference type="Pfam" id="PF03061">
    <property type="entry name" value="4HBT"/>
    <property type="match status" value="1"/>
</dbReference>
<proteinExistence type="inferred from homology"/>
<protein>
    <submittedName>
        <fullName evidence="4">Hotdog fold thioesterase</fullName>
    </submittedName>
</protein>
<dbReference type="RefSeq" id="WP_345040427.1">
    <property type="nucleotide sequence ID" value="NZ_BAABBA010000008.1"/>
</dbReference>
<accession>A0ABP8EUD5</accession>
<dbReference type="InterPro" id="IPR006683">
    <property type="entry name" value="Thioestr_dom"/>
</dbReference>
<evidence type="ECO:0000313" key="5">
    <source>
        <dbReference type="Proteomes" id="UP001499841"/>
    </source>
</evidence>
<feature type="domain" description="Thioesterase" evidence="3">
    <location>
        <begin position="47"/>
        <end position="124"/>
    </location>
</feature>
<dbReference type="SUPFAM" id="SSF54637">
    <property type="entry name" value="Thioesterase/thiol ester dehydrase-isomerase"/>
    <property type="match status" value="1"/>
</dbReference>
<name>A0ABP8EUD5_9MICO</name>
<evidence type="ECO:0000256" key="1">
    <source>
        <dbReference type="ARBA" id="ARBA00008324"/>
    </source>
</evidence>
<sequence>MTEHIITATEKRPVGGVLSGRLGITFSELGAERAVASMPVEGNTQSHGILHGGASAALAETVASVAANLHAGEGRVAFGVELNASHHRSAAAGTVTAVATALHLGRTLASYEIVVTDDRGRRLCTARLTCAVLEDRRGTA</sequence>
<dbReference type="InterPro" id="IPR003736">
    <property type="entry name" value="PAAI_dom"/>
</dbReference>
<evidence type="ECO:0000313" key="4">
    <source>
        <dbReference type="EMBL" id="GAA4287586.1"/>
    </source>
</evidence>
<dbReference type="NCBIfam" id="TIGR00369">
    <property type="entry name" value="unchar_dom_1"/>
    <property type="match status" value="1"/>
</dbReference>
<comment type="similarity">
    <text evidence="1">Belongs to the thioesterase PaaI family.</text>
</comment>
<dbReference type="PANTHER" id="PTHR43240:SF5">
    <property type="entry name" value="1,4-DIHYDROXY-2-NAPHTHOYL-COA THIOESTERASE 1"/>
    <property type="match status" value="1"/>
</dbReference>
<evidence type="ECO:0000256" key="2">
    <source>
        <dbReference type="ARBA" id="ARBA00022801"/>
    </source>
</evidence>
<dbReference type="Gene3D" id="3.10.129.10">
    <property type="entry name" value="Hotdog Thioesterase"/>
    <property type="match status" value="1"/>
</dbReference>
<comment type="caution">
    <text evidence="4">The sequence shown here is derived from an EMBL/GenBank/DDBJ whole genome shotgun (WGS) entry which is preliminary data.</text>
</comment>
<dbReference type="CDD" id="cd03443">
    <property type="entry name" value="PaaI_thioesterase"/>
    <property type="match status" value="1"/>
</dbReference>
<organism evidence="4 5">
    <name type="scientific">Georgenia daeguensis</name>
    <dbReference type="NCBI Taxonomy" id="908355"/>
    <lineage>
        <taxon>Bacteria</taxon>
        <taxon>Bacillati</taxon>
        <taxon>Actinomycetota</taxon>
        <taxon>Actinomycetes</taxon>
        <taxon>Micrococcales</taxon>
        <taxon>Bogoriellaceae</taxon>
        <taxon>Georgenia</taxon>
    </lineage>
</organism>